<evidence type="ECO:0000313" key="2">
    <source>
        <dbReference type="EMBL" id="CEH17872.1"/>
    </source>
</evidence>
<keyword evidence="1" id="KW-0732">Signal</keyword>
<dbReference type="EMBL" id="CCYA01000265">
    <property type="protein sequence ID" value="CEH17872.1"/>
    <property type="molecule type" value="Genomic_DNA"/>
</dbReference>
<feature type="signal peptide" evidence="1">
    <location>
        <begin position="1"/>
        <end position="19"/>
    </location>
</feature>
<feature type="chain" id="PRO_5006059750" evidence="1">
    <location>
        <begin position="20"/>
        <end position="139"/>
    </location>
</feature>
<name>A0A0P1BQ50_9BASI</name>
<evidence type="ECO:0000256" key="1">
    <source>
        <dbReference type="SAM" id="SignalP"/>
    </source>
</evidence>
<reference evidence="2 3" key="1">
    <citation type="submission" date="2014-09" db="EMBL/GenBank/DDBJ databases">
        <authorList>
            <person name="Magalhaes I.L.F."/>
            <person name="Oliveira U."/>
            <person name="Santos F.R."/>
            <person name="Vidigal T.H.D.A."/>
            <person name="Brescovit A.D."/>
            <person name="Santos A.J."/>
        </authorList>
    </citation>
    <scope>NUCLEOTIDE SEQUENCE [LARGE SCALE GENOMIC DNA]</scope>
</reference>
<sequence length="139" mass="15631">MSWKSIAPHLLAANALVLGHPLGHSLSGAAAKAESEGLREAVAAPAARVITTFHHTHKVPAKWEPNRNYLEKVKDEVSLSEHVFYRHHPDHGWTVFNGNEQKKPKTEPPLDFIRQAYGHSMRVTEEPVENIISAERSRY</sequence>
<organism evidence="2 3">
    <name type="scientific">Ceraceosorus bombacis</name>
    <dbReference type="NCBI Taxonomy" id="401625"/>
    <lineage>
        <taxon>Eukaryota</taxon>
        <taxon>Fungi</taxon>
        <taxon>Dikarya</taxon>
        <taxon>Basidiomycota</taxon>
        <taxon>Ustilaginomycotina</taxon>
        <taxon>Exobasidiomycetes</taxon>
        <taxon>Ceraceosorales</taxon>
        <taxon>Ceraceosoraceae</taxon>
        <taxon>Ceraceosorus</taxon>
    </lineage>
</organism>
<accession>A0A0P1BQ50</accession>
<dbReference type="AlphaFoldDB" id="A0A0P1BQ50"/>
<evidence type="ECO:0000313" key="3">
    <source>
        <dbReference type="Proteomes" id="UP000054845"/>
    </source>
</evidence>
<dbReference type="Proteomes" id="UP000054845">
    <property type="component" value="Unassembled WGS sequence"/>
</dbReference>
<proteinExistence type="predicted"/>
<protein>
    <submittedName>
        <fullName evidence="2">Uncharacterized protein</fullName>
    </submittedName>
</protein>
<keyword evidence="3" id="KW-1185">Reference proteome</keyword>